<dbReference type="Proteomes" id="UP000639643">
    <property type="component" value="Unassembled WGS sequence"/>
</dbReference>
<evidence type="ECO:0000313" key="4">
    <source>
        <dbReference type="Proteomes" id="UP000639643"/>
    </source>
</evidence>
<keyword evidence="2" id="KW-0472">Membrane</keyword>
<keyword evidence="4" id="KW-1185">Reference proteome</keyword>
<accession>A0A8H6KHX6</accession>
<dbReference type="OrthoDB" id="5358884at2759"/>
<proteinExistence type="predicted"/>
<dbReference type="EMBL" id="WIGM01000252">
    <property type="protein sequence ID" value="KAF6831802.1"/>
    <property type="molecule type" value="Genomic_DNA"/>
</dbReference>
<feature type="transmembrane region" description="Helical" evidence="2">
    <location>
        <begin position="81"/>
        <end position="106"/>
    </location>
</feature>
<protein>
    <submittedName>
        <fullName evidence="3">Uncharacterized protein</fullName>
    </submittedName>
</protein>
<sequence length="276" mass="28966">MQNEGSKPVWREREQKISALEADHGPEVVSGGGGSHYLPSHPLSPSPASAYHAHQPPFPQSEVTEKKESSKICGLRRPTSYLALVLAFVVIAASVGGGVGGSYAVYQTRNKSQADAQATEAVTVTVINADATPTQATGTATGTATGLDTRIPTPTLGLLPLDCPNLTGKTMTVNVGGKTWGYDLECGGDNTGSGIDITAVVSYSLRDYLLACSSYSSREGATSGIDPCAGVQFNADMLDLLGSFSGNCFLKRREGVVMIDTNMTNFNIHVSAYLRT</sequence>
<keyword evidence="2" id="KW-0812">Transmembrane</keyword>
<organism evidence="3 4">
    <name type="scientific">Colletotrichum musicola</name>
    <dbReference type="NCBI Taxonomy" id="2175873"/>
    <lineage>
        <taxon>Eukaryota</taxon>
        <taxon>Fungi</taxon>
        <taxon>Dikarya</taxon>
        <taxon>Ascomycota</taxon>
        <taxon>Pezizomycotina</taxon>
        <taxon>Sordariomycetes</taxon>
        <taxon>Hypocreomycetidae</taxon>
        <taxon>Glomerellales</taxon>
        <taxon>Glomerellaceae</taxon>
        <taxon>Colletotrichum</taxon>
        <taxon>Colletotrichum orchidearum species complex</taxon>
    </lineage>
</organism>
<name>A0A8H6KHX6_9PEZI</name>
<gene>
    <name evidence="3" type="ORF">CMUS01_07189</name>
</gene>
<feature type="compositionally biased region" description="Basic and acidic residues" evidence="1">
    <location>
        <begin position="9"/>
        <end position="26"/>
    </location>
</feature>
<feature type="region of interest" description="Disordered" evidence="1">
    <location>
        <begin position="1"/>
        <end position="66"/>
    </location>
</feature>
<keyword evidence="2" id="KW-1133">Transmembrane helix</keyword>
<evidence type="ECO:0000256" key="1">
    <source>
        <dbReference type="SAM" id="MobiDB-lite"/>
    </source>
</evidence>
<feature type="compositionally biased region" description="Low complexity" evidence="1">
    <location>
        <begin position="36"/>
        <end position="54"/>
    </location>
</feature>
<dbReference type="AlphaFoldDB" id="A0A8H6KHX6"/>
<reference evidence="3" key="1">
    <citation type="journal article" date="2020" name="Phytopathology">
        <title>Genome Sequence Resources of Colletotrichum truncatum, C. plurivorum, C. musicola, and C. sojae: Four Species Pathogenic to Soybean (Glycine max).</title>
        <authorList>
            <person name="Rogerio F."/>
            <person name="Boufleur T.R."/>
            <person name="Ciampi-Guillardi M."/>
            <person name="Sukno S.A."/>
            <person name="Thon M.R."/>
            <person name="Massola Junior N.S."/>
            <person name="Baroncelli R."/>
        </authorList>
    </citation>
    <scope>NUCLEOTIDE SEQUENCE</scope>
    <source>
        <strain evidence="3">LFN0074</strain>
    </source>
</reference>
<evidence type="ECO:0000256" key="2">
    <source>
        <dbReference type="SAM" id="Phobius"/>
    </source>
</evidence>
<evidence type="ECO:0000313" key="3">
    <source>
        <dbReference type="EMBL" id="KAF6831802.1"/>
    </source>
</evidence>
<comment type="caution">
    <text evidence="3">The sequence shown here is derived from an EMBL/GenBank/DDBJ whole genome shotgun (WGS) entry which is preliminary data.</text>
</comment>